<dbReference type="EMBL" id="JACLYU010000293">
    <property type="protein sequence ID" value="MBM6700705.1"/>
    <property type="molecule type" value="Genomic_DNA"/>
</dbReference>
<sequence length="99" mass="10818">MRERAADLFAQGRGYVSVARVLGVPAKAVRRWRRRYRAVGRESLLGMGETPGKYGFEARLAAARAVVGDGMAKPEAMRGFGVANMASLDNWCRLCRGEG</sequence>
<gene>
    <name evidence="1" type="ORF">H7U32_10535</name>
</gene>
<reference evidence="1" key="2">
    <citation type="journal article" date="2021" name="Sci. Rep.">
        <title>The distribution of antibiotic resistance genes in chicken gut microbiota commensals.</title>
        <authorList>
            <person name="Juricova H."/>
            <person name="Matiasovicova J."/>
            <person name="Kubasova T."/>
            <person name="Cejkova D."/>
            <person name="Rychlik I."/>
        </authorList>
    </citation>
    <scope>NUCLEOTIDE SEQUENCE</scope>
    <source>
        <strain evidence="1">An836</strain>
    </source>
</reference>
<comment type="caution">
    <text evidence="1">The sequence shown here is derived from an EMBL/GenBank/DDBJ whole genome shotgun (WGS) entry which is preliminary data.</text>
</comment>
<dbReference type="GO" id="GO:0043565">
    <property type="term" value="F:sequence-specific DNA binding"/>
    <property type="evidence" value="ECO:0007669"/>
    <property type="project" value="InterPro"/>
</dbReference>
<protein>
    <submittedName>
        <fullName evidence="1">Helix-turn-helix domain-containing protein</fullName>
    </submittedName>
</protein>
<dbReference type="RefSeq" id="WP_204469963.1">
    <property type="nucleotide sequence ID" value="NZ_JACLYU010000293.1"/>
</dbReference>
<dbReference type="AlphaFoldDB" id="A0A938WXJ3"/>
<organism evidence="1 2">
    <name type="scientific">Bifidobacterium pullorum subsp. saeculare</name>
    <dbReference type="NCBI Taxonomy" id="78257"/>
    <lineage>
        <taxon>Bacteria</taxon>
        <taxon>Bacillati</taxon>
        <taxon>Actinomycetota</taxon>
        <taxon>Actinomycetes</taxon>
        <taxon>Bifidobacteriales</taxon>
        <taxon>Bifidobacteriaceae</taxon>
        <taxon>Bifidobacterium</taxon>
    </lineage>
</organism>
<reference evidence="1" key="1">
    <citation type="submission" date="2020-08" db="EMBL/GenBank/DDBJ databases">
        <authorList>
            <person name="Cejkova D."/>
            <person name="Kubasova T."/>
            <person name="Jahodarova E."/>
            <person name="Rychlik I."/>
        </authorList>
    </citation>
    <scope>NUCLEOTIDE SEQUENCE</scope>
    <source>
        <strain evidence="1">An836</strain>
    </source>
</reference>
<keyword evidence="2" id="KW-1185">Reference proteome</keyword>
<dbReference type="InterPro" id="IPR010921">
    <property type="entry name" value="Trp_repressor/repl_initiator"/>
</dbReference>
<dbReference type="InterPro" id="IPR009057">
    <property type="entry name" value="Homeodomain-like_sf"/>
</dbReference>
<dbReference type="SUPFAM" id="SSF48295">
    <property type="entry name" value="TrpR-like"/>
    <property type="match status" value="1"/>
</dbReference>
<name>A0A938WXJ3_9BIFI</name>
<dbReference type="Pfam" id="PF13384">
    <property type="entry name" value="HTH_23"/>
    <property type="match status" value="1"/>
</dbReference>
<dbReference type="SUPFAM" id="SSF46689">
    <property type="entry name" value="Homeodomain-like"/>
    <property type="match status" value="1"/>
</dbReference>
<feature type="non-terminal residue" evidence="1">
    <location>
        <position position="99"/>
    </location>
</feature>
<dbReference type="Proteomes" id="UP000718821">
    <property type="component" value="Unassembled WGS sequence"/>
</dbReference>
<proteinExistence type="predicted"/>
<accession>A0A938WXJ3</accession>
<evidence type="ECO:0000313" key="1">
    <source>
        <dbReference type="EMBL" id="MBM6700705.1"/>
    </source>
</evidence>
<evidence type="ECO:0000313" key="2">
    <source>
        <dbReference type="Proteomes" id="UP000718821"/>
    </source>
</evidence>